<dbReference type="EMBL" id="CP096040">
    <property type="protein sequence ID" value="USQ96560.1"/>
    <property type="molecule type" value="Genomic_DNA"/>
</dbReference>
<keyword evidence="6" id="KW-1185">Reference proteome</keyword>
<keyword evidence="1" id="KW-0328">Glycosyltransferase</keyword>
<gene>
    <name evidence="5" type="ORF">MZV50_02895</name>
</gene>
<reference evidence="5 6" key="1">
    <citation type="submission" date="2022-04" db="EMBL/GenBank/DDBJ databases">
        <title>Genome sequence of soybean root-associated Caulobacter segnis RL271.</title>
        <authorList>
            <person name="Longley R."/>
            <person name="Bonito G."/>
            <person name="Trigodet F."/>
            <person name="Crosson S."/>
            <person name="Fiebig A."/>
        </authorList>
    </citation>
    <scope>NUCLEOTIDE SEQUENCE [LARGE SCALE GENOMIC DNA]</scope>
    <source>
        <strain evidence="5 6">RL271</strain>
    </source>
</reference>
<dbReference type="Pfam" id="PF04577">
    <property type="entry name" value="Glyco_transf_61"/>
    <property type="match status" value="1"/>
</dbReference>
<dbReference type="InterPro" id="IPR007657">
    <property type="entry name" value="Glycosyltransferase_61"/>
</dbReference>
<organism evidence="5 6">
    <name type="scientific">Caulobacter segnis</name>
    <dbReference type="NCBI Taxonomy" id="88688"/>
    <lineage>
        <taxon>Bacteria</taxon>
        <taxon>Pseudomonadati</taxon>
        <taxon>Pseudomonadota</taxon>
        <taxon>Alphaproteobacteria</taxon>
        <taxon>Caulobacterales</taxon>
        <taxon>Caulobacteraceae</taxon>
        <taxon>Caulobacter</taxon>
    </lineage>
</organism>
<dbReference type="InterPro" id="IPR049625">
    <property type="entry name" value="Glyco_transf_61_cat"/>
</dbReference>
<proteinExistence type="predicted"/>
<name>A0ABY4ZV57_9CAUL</name>
<dbReference type="Proteomes" id="UP001057520">
    <property type="component" value="Chromosome"/>
</dbReference>
<evidence type="ECO:0000256" key="1">
    <source>
        <dbReference type="ARBA" id="ARBA00022676"/>
    </source>
</evidence>
<sequence length="418" mass="45384">MKRVLRVARRIAKGAAGRLKAMVPERPEGPGTPLEVVFEENVLPRVDDVLVEPPPPAPGAMAQAIPQVILDEPETRALLGGNSGGTDVPPWAHGANGVLRSRVDLVRLPGVWHAPAYGALFNDQGLVFHKAIHEALYLTPTLGLLPGVKVEADGPVFRVPDDVPVVDRATVFMAWGGLHNYGHFLIDCLPALATAMGAGATERFPAITPPLLPWHRELLSLMLGDQPQPRLIEAPLVRIEDAVFATAMDHFLHAPNAPLDRVRERILAAAAIDPAGGAKRIYVTRRGSQKRVLVNELDLETALAARGFTIVRPEELSVRDQIALFHQADLIVAPAGAALANVLFCRPSAKVIELQPSNFIGVWVRNIALLVGVDWRAFFAPSPLSETEVYLEGHHRPNAEFSWRLDLPAFLAFLDAAL</sequence>
<evidence type="ECO:0000256" key="2">
    <source>
        <dbReference type="ARBA" id="ARBA00022679"/>
    </source>
</evidence>
<accession>A0ABY4ZV57</accession>
<protein>
    <submittedName>
        <fullName evidence="5">Glycosyltransferase 61 family protein</fullName>
    </submittedName>
</protein>
<dbReference type="PANTHER" id="PTHR20961">
    <property type="entry name" value="GLYCOSYLTRANSFERASE"/>
    <property type="match status" value="1"/>
</dbReference>
<evidence type="ECO:0000313" key="6">
    <source>
        <dbReference type="Proteomes" id="UP001057520"/>
    </source>
</evidence>
<evidence type="ECO:0000259" key="4">
    <source>
        <dbReference type="Pfam" id="PF04577"/>
    </source>
</evidence>
<keyword evidence="3" id="KW-0325">Glycoprotein</keyword>
<evidence type="ECO:0000313" key="5">
    <source>
        <dbReference type="EMBL" id="USQ96560.1"/>
    </source>
</evidence>
<feature type="domain" description="Glycosyltransferase 61 catalytic" evidence="4">
    <location>
        <begin position="181"/>
        <end position="352"/>
    </location>
</feature>
<keyword evidence="2" id="KW-0808">Transferase</keyword>
<evidence type="ECO:0000256" key="3">
    <source>
        <dbReference type="ARBA" id="ARBA00023180"/>
    </source>
</evidence>